<evidence type="ECO:0000256" key="2">
    <source>
        <dbReference type="SAM" id="SignalP"/>
    </source>
</evidence>
<keyword evidence="4" id="KW-1185">Reference proteome</keyword>
<evidence type="ECO:0000256" key="1">
    <source>
        <dbReference type="SAM" id="MobiDB-lite"/>
    </source>
</evidence>
<dbReference type="GeneID" id="63735522"/>
<proteinExistence type="predicted"/>
<dbReference type="STRING" id="1081103.A0A0B2X9R4"/>
<feature type="region of interest" description="Disordered" evidence="1">
    <location>
        <begin position="232"/>
        <end position="260"/>
    </location>
</feature>
<evidence type="ECO:0000313" key="3">
    <source>
        <dbReference type="EMBL" id="KHO02066.1"/>
    </source>
</evidence>
<dbReference type="EMBL" id="AZHE01000001">
    <property type="protein sequence ID" value="KHO02066.1"/>
    <property type="molecule type" value="Genomic_DNA"/>
</dbReference>
<keyword evidence="2" id="KW-0732">Signal</keyword>
<reference evidence="3 4" key="1">
    <citation type="journal article" date="2014" name="Proc. Natl. Acad. Sci. U.S.A.">
        <title>Trajectory and genomic determinants of fungal-pathogen speciation and host adaptation.</title>
        <authorList>
            <person name="Hu X."/>
            <person name="Xiao G."/>
            <person name="Zheng P."/>
            <person name="Shang Y."/>
            <person name="Su Y."/>
            <person name="Zhang X."/>
            <person name="Liu X."/>
            <person name="Zhan S."/>
            <person name="St Leger R.J."/>
            <person name="Wang C."/>
        </authorList>
    </citation>
    <scope>NUCLEOTIDE SEQUENCE [LARGE SCALE GENOMIC DNA]</scope>
    <source>
        <strain evidence="3 4">ARSEF 1941</strain>
    </source>
</reference>
<feature type="compositionally biased region" description="Polar residues" evidence="1">
    <location>
        <begin position="389"/>
        <end position="399"/>
    </location>
</feature>
<name>A0A0B2X9R4_METAS</name>
<accession>A0A0B2X9R4</accession>
<dbReference type="HOGENOM" id="CLU_631745_0_0_1"/>
<gene>
    <name evidence="3" type="ORF">MAM_01067</name>
</gene>
<comment type="caution">
    <text evidence="3">The sequence shown here is derived from an EMBL/GenBank/DDBJ whole genome shotgun (WGS) entry which is preliminary data.</text>
</comment>
<feature type="compositionally biased region" description="Polar residues" evidence="1">
    <location>
        <begin position="365"/>
        <end position="374"/>
    </location>
</feature>
<protein>
    <submittedName>
        <fullName evidence="3">Uncharacterized protein</fullName>
    </submittedName>
</protein>
<feature type="chain" id="PRO_5002096392" evidence="2">
    <location>
        <begin position="20"/>
        <end position="434"/>
    </location>
</feature>
<feature type="signal peptide" evidence="2">
    <location>
        <begin position="1"/>
        <end position="19"/>
    </location>
</feature>
<dbReference type="AlphaFoldDB" id="A0A0B2X9R4"/>
<feature type="compositionally biased region" description="Basic and acidic residues" evidence="1">
    <location>
        <begin position="246"/>
        <end position="259"/>
    </location>
</feature>
<organism evidence="3 4">
    <name type="scientific">Metarhizium album (strain ARSEF 1941)</name>
    <dbReference type="NCBI Taxonomy" id="1081103"/>
    <lineage>
        <taxon>Eukaryota</taxon>
        <taxon>Fungi</taxon>
        <taxon>Dikarya</taxon>
        <taxon>Ascomycota</taxon>
        <taxon>Pezizomycotina</taxon>
        <taxon>Sordariomycetes</taxon>
        <taxon>Hypocreomycetidae</taxon>
        <taxon>Hypocreales</taxon>
        <taxon>Clavicipitaceae</taxon>
        <taxon>Metarhizium</taxon>
    </lineage>
</organism>
<sequence>MLALPTVLALAGMLSVASAQDVNIEAAANQCTQAGGPCDLLAQRVEEGGKQNTLGAQRDFLCEKPSVLDLEDTCFQCLTDKGLRTPADEDKYKEVYERLDNNYCKAPVVKTSYRDAYVKAEYGISDAQGPDVNSTANAGATLDGCEDEGLNATVSTSNSTVNATAPGVSAGNGPIIPTGIQWIYTYAAQQQPDGAVFGLYVCAKCHLVAKPGGGCEFVCTVPMAVEGNKTRISEGEAKELPSAPKDLPKAPENDVEKKSVVVPTENIQKVCQCRYVSPPQPVGGNGQGVPGQSNNDMPAGPKVEKPQGSAWFPGAAPGVEKSDSLVPGVGPNTVSSAGSGSGPSSPEAVGSNGSGSGPSSEADISDNSIPSSSGAGVKPDGDAAGLFQPSLSGSAGLPSNTDGANLPPIVSAASAGTMPASVALVFLAAMALLF</sequence>
<evidence type="ECO:0000313" key="4">
    <source>
        <dbReference type="Proteomes" id="UP000030816"/>
    </source>
</evidence>
<feature type="compositionally biased region" description="Low complexity" evidence="1">
    <location>
        <begin position="334"/>
        <end position="351"/>
    </location>
</feature>
<dbReference type="Proteomes" id="UP000030816">
    <property type="component" value="Unassembled WGS sequence"/>
</dbReference>
<feature type="region of interest" description="Disordered" evidence="1">
    <location>
        <begin position="282"/>
        <end position="399"/>
    </location>
</feature>
<dbReference type="RefSeq" id="XP_040683131.1">
    <property type="nucleotide sequence ID" value="XM_040819866.1"/>
</dbReference>